<feature type="compositionally biased region" description="Low complexity" evidence="1">
    <location>
        <begin position="34"/>
        <end position="43"/>
    </location>
</feature>
<dbReference type="PANTHER" id="PTHR47072:SF4">
    <property type="entry name" value="MYB_SANT-LIKE DOMAIN-CONTAINING PROTEIN"/>
    <property type="match status" value="1"/>
</dbReference>
<evidence type="ECO:0000256" key="1">
    <source>
        <dbReference type="SAM" id="MobiDB-lite"/>
    </source>
</evidence>
<dbReference type="OMA" id="ARHETDN"/>
<dbReference type="PANTHER" id="PTHR47072">
    <property type="match status" value="1"/>
</dbReference>
<feature type="region of interest" description="Disordered" evidence="1">
    <location>
        <begin position="1"/>
        <end position="83"/>
    </location>
</feature>
<protein>
    <recommendedName>
        <fullName evidence="2">Myb/SANT-like domain-containing protein</fullName>
    </recommendedName>
</protein>
<sequence length="409" mass="44623">MNFIDPAFLTGDILPPALPSSPSPPPAPATVPMPTSNKTSATKTKPKATPKPTVSAQPSKDAPKPKLSAPPKKEKVDSKPNHIWTNDQRSSLLELIASQNAAGHATDNGNLKKEGWSAVIKKLNLKHGLDLTSEQVKNQKNQLRKLFVDYQFLRNQSGFGWDEDISTVTADETVWDELFDAHPRREFSKLKDKPFPLYDLALSVFDGTAASGETAQSHLFPATTDAVKLPPPSKRKIVTLKSDDEDESDIEIDPTTSLKTATSNATTPKRVRESKNSVIRSEMEGINGAISAVSENSKELMGAFSKIASAISKSEPKEATQPINLDSTNSANNSSFVPSEPFLSTISISEKALDLCAEKFLGHVADETYVEFISILENETKARTFLALSRNSNNHICQIWLEKEVGKGK</sequence>
<proteinExistence type="predicted"/>
<feature type="domain" description="Myb/SANT-like" evidence="2">
    <location>
        <begin position="84"/>
        <end position="177"/>
    </location>
</feature>
<evidence type="ECO:0000259" key="2">
    <source>
        <dbReference type="Pfam" id="PF12776"/>
    </source>
</evidence>
<evidence type="ECO:0000313" key="3">
    <source>
        <dbReference type="EMBL" id="KAA1111468.1"/>
    </source>
</evidence>
<comment type="caution">
    <text evidence="3">The sequence shown here is derived from an EMBL/GenBank/DDBJ whole genome shotgun (WGS) entry which is preliminary data.</text>
</comment>
<feature type="compositionally biased region" description="Basic and acidic residues" evidence="1">
    <location>
        <begin position="71"/>
        <end position="80"/>
    </location>
</feature>
<name>A0A5B0QE57_PUCGR</name>
<dbReference type="Proteomes" id="UP000324748">
    <property type="component" value="Unassembled WGS sequence"/>
</dbReference>
<dbReference type="EMBL" id="VSWC01000016">
    <property type="protein sequence ID" value="KAA1111468.1"/>
    <property type="molecule type" value="Genomic_DNA"/>
</dbReference>
<evidence type="ECO:0000313" key="4">
    <source>
        <dbReference type="Proteomes" id="UP000324748"/>
    </source>
</evidence>
<dbReference type="InterPro" id="IPR024752">
    <property type="entry name" value="Myb/SANT-like_dom"/>
</dbReference>
<keyword evidence="4" id="KW-1185">Reference proteome</keyword>
<gene>
    <name evidence="3" type="ORF">PGT21_050125</name>
</gene>
<organism evidence="3 4">
    <name type="scientific">Puccinia graminis f. sp. tritici</name>
    <dbReference type="NCBI Taxonomy" id="56615"/>
    <lineage>
        <taxon>Eukaryota</taxon>
        <taxon>Fungi</taxon>
        <taxon>Dikarya</taxon>
        <taxon>Basidiomycota</taxon>
        <taxon>Pucciniomycotina</taxon>
        <taxon>Pucciniomycetes</taxon>
        <taxon>Pucciniales</taxon>
        <taxon>Pucciniaceae</taxon>
        <taxon>Puccinia</taxon>
    </lineage>
</organism>
<accession>A0A5B0QE57</accession>
<dbReference type="Pfam" id="PF12776">
    <property type="entry name" value="Myb_DNA-bind_3"/>
    <property type="match status" value="1"/>
</dbReference>
<feature type="compositionally biased region" description="Pro residues" evidence="1">
    <location>
        <begin position="16"/>
        <end position="31"/>
    </location>
</feature>
<dbReference type="AlphaFoldDB" id="A0A5B0QE57"/>
<dbReference type="OrthoDB" id="76215at2759"/>
<reference evidence="3 4" key="1">
    <citation type="submission" date="2019-05" db="EMBL/GenBank/DDBJ databases">
        <title>Emergence of the Ug99 lineage of the wheat stem rust pathogen through somatic hybridization.</title>
        <authorList>
            <person name="Li F."/>
            <person name="Upadhyaya N.M."/>
            <person name="Sperschneider J."/>
            <person name="Matny O."/>
            <person name="Nguyen-Phuc H."/>
            <person name="Mago R."/>
            <person name="Raley C."/>
            <person name="Miller M.E."/>
            <person name="Silverstein K.A.T."/>
            <person name="Henningsen E."/>
            <person name="Hirsch C.D."/>
            <person name="Visser B."/>
            <person name="Pretorius Z.A."/>
            <person name="Steffenson B.J."/>
            <person name="Schwessinger B."/>
            <person name="Dodds P.N."/>
            <person name="Figueroa M."/>
        </authorList>
    </citation>
    <scope>NUCLEOTIDE SEQUENCE [LARGE SCALE GENOMIC DNA]</scope>
    <source>
        <strain evidence="3">21-0</strain>
    </source>
</reference>